<dbReference type="Proteomes" id="UP000809789">
    <property type="component" value="Unassembled WGS sequence"/>
</dbReference>
<dbReference type="PANTHER" id="PTHR31223:SF70">
    <property type="entry name" value="LOG FAMILY PROTEIN YJL055W"/>
    <property type="match status" value="1"/>
</dbReference>
<name>A0A8K0KYH2_9PEZI</name>
<dbReference type="GO" id="GO:0009691">
    <property type="term" value="P:cytokinin biosynthetic process"/>
    <property type="evidence" value="ECO:0007669"/>
    <property type="project" value="InterPro"/>
</dbReference>
<dbReference type="InterPro" id="IPR031100">
    <property type="entry name" value="LOG_fam"/>
</dbReference>
<sequence>MAVTVGGSAAEGGTETTTPVQTEKKHPVVCVFCGASPGTSPVHMEAARALARLFHDKGISLVYGGGTVGIMGEVAKTLVSLSGPEAVHGIIPKALVRFERDWGQEKKVTDVIDVSQFGHTTVVADMHTRKQLMAQEVINGGEGSGFVALSGGYGTMEELMEVTTWNQLGIHSRGVIVYNVDGYYDGLLQWVRNAVKSGFIADSNKNIMIEAKTPQEVFDALQDYQIASGRFNLQWEEK</sequence>
<organism evidence="2 3">
    <name type="scientific">Elsinoe batatas</name>
    <dbReference type="NCBI Taxonomy" id="2601811"/>
    <lineage>
        <taxon>Eukaryota</taxon>
        <taxon>Fungi</taxon>
        <taxon>Dikarya</taxon>
        <taxon>Ascomycota</taxon>
        <taxon>Pezizomycotina</taxon>
        <taxon>Dothideomycetes</taxon>
        <taxon>Dothideomycetidae</taxon>
        <taxon>Myriangiales</taxon>
        <taxon>Elsinoaceae</taxon>
        <taxon>Elsinoe</taxon>
    </lineage>
</organism>
<protein>
    <recommendedName>
        <fullName evidence="4">LOG family protein</fullName>
    </recommendedName>
</protein>
<dbReference type="OrthoDB" id="414463at2759"/>
<evidence type="ECO:0000313" key="3">
    <source>
        <dbReference type="Proteomes" id="UP000809789"/>
    </source>
</evidence>
<dbReference type="Gene3D" id="3.40.50.450">
    <property type="match status" value="1"/>
</dbReference>
<dbReference type="AlphaFoldDB" id="A0A8K0KYH2"/>
<dbReference type="EMBL" id="JAESVG020000007">
    <property type="protein sequence ID" value="KAG8625857.1"/>
    <property type="molecule type" value="Genomic_DNA"/>
</dbReference>
<dbReference type="SUPFAM" id="SSF102405">
    <property type="entry name" value="MCP/YpsA-like"/>
    <property type="match status" value="1"/>
</dbReference>
<reference evidence="2" key="1">
    <citation type="submission" date="2021-07" db="EMBL/GenBank/DDBJ databases">
        <title>Elsinoe batatas strain:CRI-CJ2 Genome sequencing and assembly.</title>
        <authorList>
            <person name="Huang L."/>
        </authorList>
    </citation>
    <scope>NUCLEOTIDE SEQUENCE</scope>
    <source>
        <strain evidence="2">CRI-CJ2</strain>
    </source>
</reference>
<dbReference type="GO" id="GO:0005829">
    <property type="term" value="C:cytosol"/>
    <property type="evidence" value="ECO:0007669"/>
    <property type="project" value="TreeGrafter"/>
</dbReference>
<evidence type="ECO:0008006" key="4">
    <source>
        <dbReference type="Google" id="ProtNLM"/>
    </source>
</evidence>
<feature type="region of interest" description="Disordered" evidence="1">
    <location>
        <begin position="1"/>
        <end position="21"/>
    </location>
</feature>
<dbReference type="FunFam" id="3.40.50.450:FF:000018">
    <property type="entry name" value="Lysine decarboxylase-like protein"/>
    <property type="match status" value="1"/>
</dbReference>
<dbReference type="NCBIfam" id="TIGR00730">
    <property type="entry name" value="Rossman fold protein, TIGR00730 family"/>
    <property type="match status" value="1"/>
</dbReference>
<dbReference type="PANTHER" id="PTHR31223">
    <property type="entry name" value="LOG FAMILY PROTEIN YJL055W"/>
    <property type="match status" value="1"/>
</dbReference>
<dbReference type="Pfam" id="PF03641">
    <property type="entry name" value="Lysine_decarbox"/>
    <property type="match status" value="1"/>
</dbReference>
<feature type="compositionally biased region" description="Low complexity" evidence="1">
    <location>
        <begin position="1"/>
        <end position="18"/>
    </location>
</feature>
<gene>
    <name evidence="2" type="ORF">KVT40_006258</name>
</gene>
<evidence type="ECO:0000256" key="1">
    <source>
        <dbReference type="SAM" id="MobiDB-lite"/>
    </source>
</evidence>
<comment type="caution">
    <text evidence="2">The sequence shown here is derived from an EMBL/GenBank/DDBJ whole genome shotgun (WGS) entry which is preliminary data.</text>
</comment>
<dbReference type="GO" id="GO:0016799">
    <property type="term" value="F:hydrolase activity, hydrolyzing N-glycosyl compounds"/>
    <property type="evidence" value="ECO:0007669"/>
    <property type="project" value="TreeGrafter"/>
</dbReference>
<dbReference type="InterPro" id="IPR005269">
    <property type="entry name" value="LOG"/>
</dbReference>
<proteinExistence type="predicted"/>
<keyword evidence="3" id="KW-1185">Reference proteome</keyword>
<accession>A0A8K0KYH2</accession>
<evidence type="ECO:0000313" key="2">
    <source>
        <dbReference type="EMBL" id="KAG8625857.1"/>
    </source>
</evidence>